<proteinExistence type="predicted"/>
<dbReference type="InterPro" id="IPR036291">
    <property type="entry name" value="NAD(P)-bd_dom_sf"/>
</dbReference>
<dbReference type="Pfam" id="PF22725">
    <property type="entry name" value="GFO_IDH_MocA_C3"/>
    <property type="match status" value="1"/>
</dbReference>
<accession>A0A5C5YLL7</accession>
<evidence type="ECO:0000256" key="1">
    <source>
        <dbReference type="ARBA" id="ARBA00023002"/>
    </source>
</evidence>
<evidence type="ECO:0000259" key="2">
    <source>
        <dbReference type="Pfam" id="PF01408"/>
    </source>
</evidence>
<keyword evidence="5" id="KW-1185">Reference proteome</keyword>
<sequence>MKEPLRIGLIGCGFMGRAHSNAYNRVSNFFDTALAPKLKAVCSRDPGRTQKFADTWGYDSTETDWRSLVDRDDIDAIDICVPNSLHGEITRAAAAAGKMVLCEKPLAMTVAEGELMCRAVEEAGVANMVWYNYRRVPAVTLAKQLIEEGKLGRVFHYRANFLQDWTIAEDLPQGGQALWRLDVAEAGSGVTGDLLAHCVDTALWLNGAIQDVSAMSETFVKQRVHQLTGEVTPVGIDDACAFLCRFDNGSLGVFESTRYARGHKAQYTLEVNGEHASLRWDLHDLHRLEYFSHADEGRLRGWRSIHVTDHDGSQPYMDKWWVPGLQIGYEHTFVHQLADFLEGLSTGVSTVPTFRDALATQKVCDAVLRSARDRAWAFVGE</sequence>
<dbReference type="Gene3D" id="3.30.360.10">
    <property type="entry name" value="Dihydrodipicolinate Reductase, domain 2"/>
    <property type="match status" value="1"/>
</dbReference>
<keyword evidence="1 4" id="KW-0560">Oxidoreductase</keyword>
<dbReference type="RefSeq" id="WP_146588673.1">
    <property type="nucleotide sequence ID" value="NZ_SJPO01000007.1"/>
</dbReference>
<dbReference type="OrthoDB" id="9815825at2"/>
<feature type="domain" description="Gfo/Idh/MocA-like oxidoreductase N-terminal" evidence="2">
    <location>
        <begin position="5"/>
        <end position="129"/>
    </location>
</feature>
<gene>
    <name evidence="4" type="primary">afr_1</name>
    <name evidence="4" type="ORF">Pla123a_32090</name>
</gene>
<dbReference type="SUPFAM" id="SSF51735">
    <property type="entry name" value="NAD(P)-binding Rossmann-fold domains"/>
    <property type="match status" value="1"/>
</dbReference>
<dbReference type="GO" id="GO:0000166">
    <property type="term" value="F:nucleotide binding"/>
    <property type="evidence" value="ECO:0007669"/>
    <property type="project" value="InterPro"/>
</dbReference>
<dbReference type="EC" id="1.1.1.292" evidence="4"/>
<dbReference type="AlphaFoldDB" id="A0A5C5YLL7"/>
<feature type="domain" description="GFO/IDH/MocA-like oxidoreductase" evidence="3">
    <location>
        <begin position="141"/>
        <end position="279"/>
    </location>
</feature>
<dbReference type="Pfam" id="PF01408">
    <property type="entry name" value="GFO_IDH_MocA"/>
    <property type="match status" value="1"/>
</dbReference>
<evidence type="ECO:0000313" key="5">
    <source>
        <dbReference type="Proteomes" id="UP000318478"/>
    </source>
</evidence>
<dbReference type="PANTHER" id="PTHR43818">
    <property type="entry name" value="BCDNA.GH03377"/>
    <property type="match status" value="1"/>
</dbReference>
<dbReference type="GO" id="GO:0033712">
    <property type="term" value="F:1,5-anhydro-D-fructose reductase (1,5-anhydro-D-mannitol-forming) activity"/>
    <property type="evidence" value="ECO:0007669"/>
    <property type="project" value="UniProtKB-EC"/>
</dbReference>
<protein>
    <submittedName>
        <fullName evidence="4">1,5-anhydro-D-fructose reductase</fullName>
        <ecNumber evidence="4">1.1.1.292</ecNumber>
    </submittedName>
</protein>
<dbReference type="EMBL" id="SJPO01000007">
    <property type="protein sequence ID" value="TWT75699.1"/>
    <property type="molecule type" value="Genomic_DNA"/>
</dbReference>
<dbReference type="InterPro" id="IPR055170">
    <property type="entry name" value="GFO_IDH_MocA-like_dom"/>
</dbReference>
<evidence type="ECO:0000313" key="4">
    <source>
        <dbReference type="EMBL" id="TWT75699.1"/>
    </source>
</evidence>
<organism evidence="4 5">
    <name type="scientific">Posidoniimonas polymericola</name>
    <dbReference type="NCBI Taxonomy" id="2528002"/>
    <lineage>
        <taxon>Bacteria</taxon>
        <taxon>Pseudomonadati</taxon>
        <taxon>Planctomycetota</taxon>
        <taxon>Planctomycetia</taxon>
        <taxon>Pirellulales</taxon>
        <taxon>Lacipirellulaceae</taxon>
        <taxon>Posidoniimonas</taxon>
    </lineage>
</organism>
<dbReference type="InterPro" id="IPR000683">
    <property type="entry name" value="Gfo/Idh/MocA-like_OxRdtase_N"/>
</dbReference>
<evidence type="ECO:0000259" key="3">
    <source>
        <dbReference type="Pfam" id="PF22725"/>
    </source>
</evidence>
<dbReference type="Gene3D" id="3.40.50.720">
    <property type="entry name" value="NAD(P)-binding Rossmann-like Domain"/>
    <property type="match status" value="1"/>
</dbReference>
<name>A0A5C5YLL7_9BACT</name>
<dbReference type="Proteomes" id="UP000318478">
    <property type="component" value="Unassembled WGS sequence"/>
</dbReference>
<reference evidence="4 5" key="1">
    <citation type="submission" date="2019-02" db="EMBL/GenBank/DDBJ databases">
        <title>Deep-cultivation of Planctomycetes and their phenomic and genomic characterization uncovers novel biology.</title>
        <authorList>
            <person name="Wiegand S."/>
            <person name="Jogler M."/>
            <person name="Boedeker C."/>
            <person name="Pinto D."/>
            <person name="Vollmers J."/>
            <person name="Rivas-Marin E."/>
            <person name="Kohn T."/>
            <person name="Peeters S.H."/>
            <person name="Heuer A."/>
            <person name="Rast P."/>
            <person name="Oberbeckmann S."/>
            <person name="Bunk B."/>
            <person name="Jeske O."/>
            <person name="Meyerdierks A."/>
            <person name="Storesund J.E."/>
            <person name="Kallscheuer N."/>
            <person name="Luecker S."/>
            <person name="Lage O.M."/>
            <person name="Pohl T."/>
            <person name="Merkel B.J."/>
            <person name="Hornburger P."/>
            <person name="Mueller R.-W."/>
            <person name="Bruemmer F."/>
            <person name="Labrenz M."/>
            <person name="Spormann A.M."/>
            <person name="Op Den Camp H."/>
            <person name="Overmann J."/>
            <person name="Amann R."/>
            <person name="Jetten M.S.M."/>
            <person name="Mascher T."/>
            <person name="Medema M.H."/>
            <person name="Devos D.P."/>
            <person name="Kaster A.-K."/>
            <person name="Ovreas L."/>
            <person name="Rohde M."/>
            <person name="Galperin M.Y."/>
            <person name="Jogler C."/>
        </authorList>
    </citation>
    <scope>NUCLEOTIDE SEQUENCE [LARGE SCALE GENOMIC DNA]</scope>
    <source>
        <strain evidence="4 5">Pla123a</strain>
    </source>
</reference>
<comment type="caution">
    <text evidence="4">The sequence shown here is derived from an EMBL/GenBank/DDBJ whole genome shotgun (WGS) entry which is preliminary data.</text>
</comment>
<dbReference type="PANTHER" id="PTHR43818:SF11">
    <property type="entry name" value="BCDNA.GH03377"/>
    <property type="match status" value="1"/>
</dbReference>
<dbReference type="InterPro" id="IPR050463">
    <property type="entry name" value="Gfo/Idh/MocA_oxidrdct_glycsds"/>
</dbReference>
<dbReference type="SUPFAM" id="SSF55347">
    <property type="entry name" value="Glyceraldehyde-3-phosphate dehydrogenase-like, C-terminal domain"/>
    <property type="match status" value="1"/>
</dbReference>